<proteinExistence type="predicted"/>
<evidence type="ECO:0000313" key="3">
    <source>
        <dbReference type="Proteomes" id="UP000469670"/>
    </source>
</evidence>
<comment type="caution">
    <text evidence="2">The sequence shown here is derived from an EMBL/GenBank/DDBJ whole genome shotgun (WGS) entry which is preliminary data.</text>
</comment>
<dbReference type="EMBL" id="JAAGMP010001358">
    <property type="protein sequence ID" value="NEC22564.1"/>
    <property type="molecule type" value="Genomic_DNA"/>
</dbReference>
<sequence length="257" mass="27954">MAKDQGVPGATASHEGEAGDHEASSGTQELPTEVFGLVLVDDPAGQLGIEDSDDFPTNFVALVRHGSFHHHTLGSALGASTDLLPDISFLKTNVFLQAKYAPGPEISERFRKHIQDALAGYERRQPVLPGFNKVDALRVRSPDVRRIPLPDLEAFGHLRDRIAELSSATEVSIRALRNPGKVLNELAETGEVARVTNNGKIVGWLLPATEADQHLDDLLKQGRLRRGTPAPIEPIDIDGFEKPLSDALSEARDEERT</sequence>
<feature type="region of interest" description="Disordered" evidence="1">
    <location>
        <begin position="1"/>
        <end position="27"/>
    </location>
</feature>
<accession>A0A7K3S4X9</accession>
<evidence type="ECO:0000256" key="1">
    <source>
        <dbReference type="SAM" id="MobiDB-lite"/>
    </source>
</evidence>
<feature type="compositionally biased region" description="Basic and acidic residues" evidence="1">
    <location>
        <begin position="14"/>
        <end position="23"/>
    </location>
</feature>
<protein>
    <submittedName>
        <fullName evidence="2">Type II toxin-antitoxin system Phd/YefM family antitoxin</fullName>
    </submittedName>
</protein>
<feature type="compositionally biased region" description="Basic and acidic residues" evidence="1">
    <location>
        <begin position="239"/>
        <end position="257"/>
    </location>
</feature>
<feature type="region of interest" description="Disordered" evidence="1">
    <location>
        <begin position="226"/>
        <end position="257"/>
    </location>
</feature>
<reference evidence="2 3" key="1">
    <citation type="submission" date="2020-01" db="EMBL/GenBank/DDBJ databases">
        <title>Insect and environment-associated Actinomycetes.</title>
        <authorList>
            <person name="Currrie C."/>
            <person name="Chevrette M."/>
            <person name="Carlson C."/>
            <person name="Stubbendieck R."/>
            <person name="Wendt-Pienkowski E."/>
        </authorList>
    </citation>
    <scope>NUCLEOTIDE SEQUENCE [LARGE SCALE GENOMIC DNA]</scope>
    <source>
        <strain evidence="2 3">SID7590</strain>
    </source>
</reference>
<name>A0A7K3S4X9_9ACTN</name>
<organism evidence="2 3">
    <name type="scientific">Streptomyces parvus</name>
    <dbReference type="NCBI Taxonomy" id="66428"/>
    <lineage>
        <taxon>Bacteria</taxon>
        <taxon>Bacillati</taxon>
        <taxon>Actinomycetota</taxon>
        <taxon>Actinomycetes</taxon>
        <taxon>Kitasatosporales</taxon>
        <taxon>Streptomycetaceae</taxon>
        <taxon>Streptomyces</taxon>
    </lineage>
</organism>
<dbReference type="Proteomes" id="UP000469670">
    <property type="component" value="Unassembled WGS sequence"/>
</dbReference>
<gene>
    <name evidence="2" type="ORF">G3I50_30610</name>
</gene>
<dbReference type="RefSeq" id="WP_164207029.1">
    <property type="nucleotide sequence ID" value="NZ_JAAGMP010001358.1"/>
</dbReference>
<evidence type="ECO:0000313" key="2">
    <source>
        <dbReference type="EMBL" id="NEC22564.1"/>
    </source>
</evidence>
<dbReference type="AlphaFoldDB" id="A0A7K3S4X9"/>